<dbReference type="EMBL" id="BARW01037819">
    <property type="protein sequence ID" value="GAJ18357.1"/>
    <property type="molecule type" value="Genomic_DNA"/>
</dbReference>
<gene>
    <name evidence="1" type="ORF">S12H4_58275</name>
</gene>
<evidence type="ECO:0000313" key="1">
    <source>
        <dbReference type="EMBL" id="GAJ18357.1"/>
    </source>
</evidence>
<organism evidence="1">
    <name type="scientific">marine sediment metagenome</name>
    <dbReference type="NCBI Taxonomy" id="412755"/>
    <lineage>
        <taxon>unclassified sequences</taxon>
        <taxon>metagenomes</taxon>
        <taxon>ecological metagenomes</taxon>
    </lineage>
</organism>
<proteinExistence type="predicted"/>
<accession>X1VIA7</accession>
<sequence length="183" mass="20655">YDKLEQCAPHTVFMHAKTYYGGVNLSGYLCKPRHCMIKEALVALAEIAFLAKVILIKRCPVFHTAAATDRQVPADKTFITEIPFGPGKGSFFTANGQLFYRRIKNITQLPPLLDKKIAAESITVMFNNNVLTALLVECANRVPARNIIRQERIKITNAQFSRPIFIPAVKYSAQEFTILLRRN</sequence>
<dbReference type="AlphaFoldDB" id="X1VIA7"/>
<feature type="non-terminal residue" evidence="1">
    <location>
        <position position="1"/>
    </location>
</feature>
<comment type="caution">
    <text evidence="1">The sequence shown here is derived from an EMBL/GenBank/DDBJ whole genome shotgun (WGS) entry which is preliminary data.</text>
</comment>
<reference evidence="1" key="1">
    <citation type="journal article" date="2014" name="Front. Microbiol.">
        <title>High frequency of phylogenetically diverse reductive dehalogenase-homologous genes in deep subseafloor sedimentary metagenomes.</title>
        <authorList>
            <person name="Kawai M."/>
            <person name="Futagami T."/>
            <person name="Toyoda A."/>
            <person name="Takaki Y."/>
            <person name="Nishi S."/>
            <person name="Hori S."/>
            <person name="Arai W."/>
            <person name="Tsubouchi T."/>
            <person name="Morono Y."/>
            <person name="Uchiyama I."/>
            <person name="Ito T."/>
            <person name="Fujiyama A."/>
            <person name="Inagaki F."/>
            <person name="Takami H."/>
        </authorList>
    </citation>
    <scope>NUCLEOTIDE SEQUENCE</scope>
    <source>
        <strain evidence="1">Expedition CK06-06</strain>
    </source>
</reference>
<protein>
    <submittedName>
        <fullName evidence="1">Uncharacterized protein</fullName>
    </submittedName>
</protein>
<name>X1VIA7_9ZZZZ</name>